<keyword evidence="10" id="KW-1185">Reference proteome</keyword>
<dbReference type="InterPro" id="IPR008928">
    <property type="entry name" value="6-hairpin_glycosidase_sf"/>
</dbReference>
<dbReference type="InterPro" id="IPR012341">
    <property type="entry name" value="6hp_glycosidase-like_sf"/>
</dbReference>
<dbReference type="Proteomes" id="UP001597440">
    <property type="component" value="Unassembled WGS sequence"/>
</dbReference>
<evidence type="ECO:0000256" key="3">
    <source>
        <dbReference type="ARBA" id="ARBA00022801"/>
    </source>
</evidence>
<dbReference type="PIRSF" id="PIRSF010631">
    <property type="entry name" value="A-rhamnsds"/>
    <property type="match status" value="1"/>
</dbReference>
<dbReference type="PANTHER" id="PTHR33307:SF6">
    <property type="entry name" value="ALPHA-RHAMNOSIDASE (EUROFUNG)-RELATED"/>
    <property type="match status" value="1"/>
</dbReference>
<feature type="chain" id="PRO_5046126506" description="alpha-L-rhamnosidase" evidence="4">
    <location>
        <begin position="21"/>
        <end position="925"/>
    </location>
</feature>
<dbReference type="Pfam" id="PF17390">
    <property type="entry name" value="Bac_rhamnosid_C"/>
    <property type="match status" value="1"/>
</dbReference>
<comment type="catalytic activity">
    <reaction evidence="1">
        <text>Hydrolysis of terminal non-reducing alpha-L-rhamnose residues in alpha-L-rhamnosides.</text>
        <dbReference type="EC" id="3.2.1.40"/>
    </reaction>
</comment>
<dbReference type="GO" id="GO:0016787">
    <property type="term" value="F:hydrolase activity"/>
    <property type="evidence" value="ECO:0007669"/>
    <property type="project" value="UniProtKB-KW"/>
</dbReference>
<name>A0ABW5KYL2_9SPHI</name>
<protein>
    <recommendedName>
        <fullName evidence="2">alpha-L-rhamnosidase</fullName>
        <ecNumber evidence="2">3.2.1.40</ecNumber>
    </recommendedName>
</protein>
<keyword evidence="3 9" id="KW-0378">Hydrolase</keyword>
<dbReference type="Gene3D" id="2.60.120.260">
    <property type="entry name" value="Galactose-binding domain-like"/>
    <property type="match status" value="2"/>
</dbReference>
<evidence type="ECO:0000259" key="8">
    <source>
        <dbReference type="Pfam" id="PF17390"/>
    </source>
</evidence>
<feature type="domain" description="Alpha-L-rhamnosidase six-hairpin glycosidase" evidence="7">
    <location>
        <begin position="459"/>
        <end position="814"/>
    </location>
</feature>
<dbReference type="SUPFAM" id="SSF48208">
    <property type="entry name" value="Six-hairpin glycosidases"/>
    <property type="match status" value="1"/>
</dbReference>
<dbReference type="RefSeq" id="WP_210355082.1">
    <property type="nucleotide sequence ID" value="NZ_JAEQMU010000004.1"/>
</dbReference>
<reference evidence="10" key="1">
    <citation type="journal article" date="2019" name="Int. J. Syst. Evol. Microbiol.">
        <title>The Global Catalogue of Microorganisms (GCM) 10K type strain sequencing project: providing services to taxonomists for standard genome sequencing and annotation.</title>
        <authorList>
            <consortium name="The Broad Institute Genomics Platform"/>
            <consortium name="The Broad Institute Genome Sequencing Center for Infectious Disease"/>
            <person name="Wu L."/>
            <person name="Ma J."/>
        </authorList>
    </citation>
    <scope>NUCLEOTIDE SEQUENCE [LARGE SCALE GENOMIC DNA]</scope>
    <source>
        <strain evidence="10">KCTC 52298</strain>
    </source>
</reference>
<dbReference type="EC" id="3.2.1.40" evidence="2"/>
<dbReference type="Pfam" id="PF25788">
    <property type="entry name" value="Ig_Rha78A_N"/>
    <property type="match status" value="1"/>
</dbReference>
<comment type="caution">
    <text evidence="9">The sequence shown here is derived from an EMBL/GenBank/DDBJ whole genome shotgun (WGS) entry which is preliminary data.</text>
</comment>
<dbReference type="Gene3D" id="1.50.10.10">
    <property type="match status" value="1"/>
</dbReference>
<evidence type="ECO:0000256" key="1">
    <source>
        <dbReference type="ARBA" id="ARBA00001445"/>
    </source>
</evidence>
<evidence type="ECO:0000259" key="5">
    <source>
        <dbReference type="Pfam" id="PF05592"/>
    </source>
</evidence>
<dbReference type="InterPro" id="IPR013783">
    <property type="entry name" value="Ig-like_fold"/>
</dbReference>
<dbReference type="Pfam" id="PF08531">
    <property type="entry name" value="Bac_rhamnosid_N"/>
    <property type="match status" value="1"/>
</dbReference>
<evidence type="ECO:0000313" key="10">
    <source>
        <dbReference type="Proteomes" id="UP001597440"/>
    </source>
</evidence>
<feature type="domain" description="Alpha-L-rhamnosidase concanavalin-like" evidence="5">
    <location>
        <begin position="362"/>
        <end position="452"/>
    </location>
</feature>
<accession>A0ABW5KYL2</accession>
<gene>
    <name evidence="9" type="ORF">ACFSQW_04150</name>
</gene>
<dbReference type="InterPro" id="IPR016007">
    <property type="entry name" value="Alpha_rhamnosid"/>
</dbReference>
<evidence type="ECO:0000259" key="7">
    <source>
        <dbReference type="Pfam" id="PF17389"/>
    </source>
</evidence>
<proteinExistence type="predicted"/>
<dbReference type="Gene3D" id="2.60.40.10">
    <property type="entry name" value="Immunoglobulins"/>
    <property type="match status" value="1"/>
</dbReference>
<evidence type="ECO:0000256" key="4">
    <source>
        <dbReference type="SAM" id="SignalP"/>
    </source>
</evidence>
<feature type="domain" description="Alpha-L-rhamnosidase C-terminal" evidence="8">
    <location>
        <begin position="821"/>
        <end position="896"/>
    </location>
</feature>
<sequence length="925" mass="104693">MHRFKIILFIMICCCQVRLAVANSVASIVPDQLTCAYLTDPIGIDDLTPKLGWQLRATDRSRYGQRQTAYRILVGQDSVALSQRRADVWDSGWVESDATQHIVYSGKKLHPDRKYYWSVVVKDEKGKMSDFSPIGKWVTGLFSNADWTADWIGTSEVFDASQTDYNVYDPWFRKNIYLEEQPSDARIFVASIGFHELYVNGQKIGNPVLAPAATDHGKRARYIGYDISKALRKGSNTISFWLGAGWSIYAPYVRDDRPRGAMVRAEASLYNASREVIGVIKTDGSWKTHPSPNKLLGNWSPRNFGGEVYDANLEVPNWNQSSYDDRSWKSATVYYPHVQLSAQQVEGNVLFREINPVAIEALPNGDYRVDMGVNFAGWTQINVKGAPGKRIDFLFSERRQDEMTFNNRSAYIVDASGAGTFKNRFNYSSGRWITIKGAESKPSLQDIKGWAIRTGYAPASSFVCSDSLQNWIYDRTLWTFDNLSLGGMIVDCPQRERMGYGGDAHATTETGMLNYKMASFYAKWMEDWQDVQGTEPMVGNMNDPQWARKKTSSGRVFNTGILPHTAPTYWGGGGPAWGGIVVTLPWSYYQQYGDKQILEDNFDLIKGWLNFLEGHVQDDLLKPYGGDWDFLGDWLWPNATAEGMNNKKPENICFNNLYRVYNLRTAALIAREIGKEEQAAIWQAQAEKSSIAINARFYKNYSYADGSMSNQSLALLAEVVPAEDIKKVQQQLEYEILVKRKGHIHAGITGGALLFKYLRSIHRNDLIYSMLKQTAYPSWGYMRDNDATTIWEMWEKDLRGHSLLHSSFLYPGAWYIDGLSGIKSSSPGYKTFDIQIPKATDTDIAWAKTEFISPMGHIKSYWTRQDGNLTLDIAVPPNTTALLKIPKEDGTLVLQQKAKVRTLPAQAEYSIMVLEPGEYIFKNID</sequence>
<keyword evidence="4" id="KW-0732">Signal</keyword>
<dbReference type="Pfam" id="PF17389">
    <property type="entry name" value="Bac_rhamnosid6H"/>
    <property type="match status" value="1"/>
</dbReference>
<organism evidence="9 10">
    <name type="scientific">Sphingobacterium tabacisoli</name>
    <dbReference type="NCBI Taxonomy" id="2044855"/>
    <lineage>
        <taxon>Bacteria</taxon>
        <taxon>Pseudomonadati</taxon>
        <taxon>Bacteroidota</taxon>
        <taxon>Sphingobacteriia</taxon>
        <taxon>Sphingobacteriales</taxon>
        <taxon>Sphingobacteriaceae</taxon>
        <taxon>Sphingobacterium</taxon>
    </lineage>
</organism>
<dbReference type="InterPro" id="IPR008902">
    <property type="entry name" value="Rhamnosid_concanavalin"/>
</dbReference>
<dbReference type="InterPro" id="IPR013737">
    <property type="entry name" value="Bac_rhamnosid_N"/>
</dbReference>
<dbReference type="InterPro" id="IPR035398">
    <property type="entry name" value="Bac_rhamnosid_C"/>
</dbReference>
<dbReference type="Pfam" id="PF05592">
    <property type="entry name" value="Bac_rhamnosid"/>
    <property type="match status" value="1"/>
</dbReference>
<feature type="domain" description="Bacterial alpha-L-rhamnosidase N-terminal" evidence="6">
    <location>
        <begin position="181"/>
        <end position="347"/>
    </location>
</feature>
<dbReference type="InterPro" id="IPR035396">
    <property type="entry name" value="Bac_rhamnosid6H"/>
</dbReference>
<dbReference type="PANTHER" id="PTHR33307">
    <property type="entry name" value="ALPHA-RHAMNOSIDASE (EUROFUNG)"/>
    <property type="match status" value="1"/>
</dbReference>
<evidence type="ECO:0000259" key="6">
    <source>
        <dbReference type="Pfam" id="PF08531"/>
    </source>
</evidence>
<dbReference type="Gene3D" id="2.60.420.10">
    <property type="entry name" value="Maltose phosphorylase, domain 3"/>
    <property type="match status" value="1"/>
</dbReference>
<feature type="signal peptide" evidence="4">
    <location>
        <begin position="1"/>
        <end position="20"/>
    </location>
</feature>
<dbReference type="EMBL" id="JBHULD010000004">
    <property type="protein sequence ID" value="MFD2553569.1"/>
    <property type="molecule type" value="Genomic_DNA"/>
</dbReference>
<evidence type="ECO:0000256" key="2">
    <source>
        <dbReference type="ARBA" id="ARBA00012652"/>
    </source>
</evidence>
<evidence type="ECO:0000313" key="9">
    <source>
        <dbReference type="EMBL" id="MFD2553569.1"/>
    </source>
</evidence>